<keyword evidence="6" id="KW-0479">Metal-binding</keyword>
<feature type="signal peptide" evidence="11">
    <location>
        <begin position="1"/>
        <end position="26"/>
    </location>
</feature>
<keyword evidence="4" id="KW-0285">Flavoprotein</keyword>
<dbReference type="EMBL" id="JBHTMU010000008">
    <property type="protein sequence ID" value="MFD1342098.1"/>
    <property type="molecule type" value="Genomic_DNA"/>
</dbReference>
<dbReference type="EC" id="2.7.1.180" evidence="2"/>
<evidence type="ECO:0000313" key="13">
    <source>
        <dbReference type="Proteomes" id="UP001597135"/>
    </source>
</evidence>
<evidence type="ECO:0000256" key="1">
    <source>
        <dbReference type="ARBA" id="ARBA00001946"/>
    </source>
</evidence>
<evidence type="ECO:0000256" key="3">
    <source>
        <dbReference type="ARBA" id="ARBA00016337"/>
    </source>
</evidence>
<evidence type="ECO:0000256" key="8">
    <source>
        <dbReference type="ARBA" id="ARBA00022842"/>
    </source>
</evidence>
<keyword evidence="13" id="KW-1185">Reference proteome</keyword>
<organism evidence="12 13">
    <name type="scientific">Litorisediminicola beolgyonensis</name>
    <dbReference type="NCBI Taxonomy" id="1173614"/>
    <lineage>
        <taxon>Bacteria</taxon>
        <taxon>Pseudomonadati</taxon>
        <taxon>Pseudomonadota</taxon>
        <taxon>Alphaproteobacteria</taxon>
        <taxon>Rhodobacterales</taxon>
        <taxon>Paracoccaceae</taxon>
        <taxon>Litorisediminicola</taxon>
    </lineage>
</organism>
<dbReference type="SUPFAM" id="SSF143631">
    <property type="entry name" value="ApbE-like"/>
    <property type="match status" value="1"/>
</dbReference>
<comment type="cofactor">
    <cofactor evidence="1">
        <name>Mg(2+)</name>
        <dbReference type="ChEBI" id="CHEBI:18420"/>
    </cofactor>
</comment>
<gene>
    <name evidence="12" type="ORF">ACFQ4E_06680</name>
</gene>
<reference evidence="13" key="1">
    <citation type="journal article" date="2019" name="Int. J. Syst. Evol. Microbiol.">
        <title>The Global Catalogue of Microorganisms (GCM) 10K type strain sequencing project: providing services to taxonomists for standard genome sequencing and annotation.</title>
        <authorList>
            <consortium name="The Broad Institute Genomics Platform"/>
            <consortium name="The Broad Institute Genome Sequencing Center for Infectious Disease"/>
            <person name="Wu L."/>
            <person name="Ma J."/>
        </authorList>
    </citation>
    <scope>NUCLEOTIDE SEQUENCE [LARGE SCALE GENOMIC DNA]</scope>
    <source>
        <strain evidence="13">CCUG 62953</strain>
    </source>
</reference>
<accession>A0ABW3ZGN9</accession>
<keyword evidence="7" id="KW-0274">FAD</keyword>
<sequence length="293" mass="30764">MTRPMRRRRFLTLAASFACAPHLAQAETWRGRALGAEVSVRVDGPRAEVAGLLSDIPALLARVERAFSLYDPGSELSRLNASGRLDAPTTLFRDLMAEADRAHRLTGGLFDPTIQPLWQALAQGGDPVTARALIGWERVSARDVIALAPGQALSFNGIAQGFATDLVARHLAARGATRALIDIGEQRALSGPFRLGIVDPEHGPVGQITLANGAVATSSPGALRLGDGTHILAPDGRAPRWSTASVASDTATLADALSTAAVFLDRDALTALKARAGLSHVTVIDAAGNLRRL</sequence>
<keyword evidence="8" id="KW-0460">Magnesium</keyword>
<evidence type="ECO:0000313" key="12">
    <source>
        <dbReference type="EMBL" id="MFD1342098.1"/>
    </source>
</evidence>
<evidence type="ECO:0000256" key="9">
    <source>
        <dbReference type="ARBA" id="ARBA00031306"/>
    </source>
</evidence>
<evidence type="ECO:0000256" key="6">
    <source>
        <dbReference type="ARBA" id="ARBA00022723"/>
    </source>
</evidence>
<evidence type="ECO:0000256" key="10">
    <source>
        <dbReference type="ARBA" id="ARBA00048540"/>
    </source>
</evidence>
<dbReference type="Pfam" id="PF02424">
    <property type="entry name" value="ApbE"/>
    <property type="match status" value="1"/>
</dbReference>
<dbReference type="Gene3D" id="3.10.520.10">
    <property type="entry name" value="ApbE-like domains"/>
    <property type="match status" value="1"/>
</dbReference>
<comment type="catalytic activity">
    <reaction evidence="10">
        <text>L-threonyl-[protein] + FAD = FMN-L-threonyl-[protein] + AMP + H(+)</text>
        <dbReference type="Rhea" id="RHEA:36847"/>
        <dbReference type="Rhea" id="RHEA-COMP:11060"/>
        <dbReference type="Rhea" id="RHEA-COMP:11061"/>
        <dbReference type="ChEBI" id="CHEBI:15378"/>
        <dbReference type="ChEBI" id="CHEBI:30013"/>
        <dbReference type="ChEBI" id="CHEBI:57692"/>
        <dbReference type="ChEBI" id="CHEBI:74257"/>
        <dbReference type="ChEBI" id="CHEBI:456215"/>
        <dbReference type="EC" id="2.7.1.180"/>
    </reaction>
</comment>
<protein>
    <recommendedName>
        <fullName evidence="3">FAD:protein FMN transferase</fullName>
        <ecNumber evidence="2">2.7.1.180</ecNumber>
    </recommendedName>
    <alternativeName>
        <fullName evidence="9">Flavin transferase</fullName>
    </alternativeName>
</protein>
<dbReference type="RefSeq" id="WP_386802161.1">
    <property type="nucleotide sequence ID" value="NZ_JBHTMU010000008.1"/>
</dbReference>
<dbReference type="PANTHER" id="PTHR30040:SF2">
    <property type="entry name" value="FAD:PROTEIN FMN TRANSFERASE"/>
    <property type="match status" value="1"/>
</dbReference>
<evidence type="ECO:0000256" key="5">
    <source>
        <dbReference type="ARBA" id="ARBA00022679"/>
    </source>
</evidence>
<evidence type="ECO:0000256" key="4">
    <source>
        <dbReference type="ARBA" id="ARBA00022630"/>
    </source>
</evidence>
<evidence type="ECO:0000256" key="7">
    <source>
        <dbReference type="ARBA" id="ARBA00022827"/>
    </source>
</evidence>
<dbReference type="InterPro" id="IPR003374">
    <property type="entry name" value="ApbE-like_sf"/>
</dbReference>
<proteinExistence type="predicted"/>
<keyword evidence="5 12" id="KW-0808">Transferase</keyword>
<dbReference type="GO" id="GO:0016740">
    <property type="term" value="F:transferase activity"/>
    <property type="evidence" value="ECO:0007669"/>
    <property type="project" value="UniProtKB-KW"/>
</dbReference>
<keyword evidence="11" id="KW-0732">Signal</keyword>
<dbReference type="Proteomes" id="UP001597135">
    <property type="component" value="Unassembled WGS sequence"/>
</dbReference>
<dbReference type="PANTHER" id="PTHR30040">
    <property type="entry name" value="THIAMINE BIOSYNTHESIS LIPOPROTEIN APBE"/>
    <property type="match status" value="1"/>
</dbReference>
<evidence type="ECO:0000256" key="2">
    <source>
        <dbReference type="ARBA" id="ARBA00011955"/>
    </source>
</evidence>
<evidence type="ECO:0000256" key="11">
    <source>
        <dbReference type="SAM" id="SignalP"/>
    </source>
</evidence>
<feature type="chain" id="PRO_5047266061" description="FAD:protein FMN transferase" evidence="11">
    <location>
        <begin position="27"/>
        <end position="293"/>
    </location>
</feature>
<name>A0ABW3ZGN9_9RHOB</name>
<dbReference type="InterPro" id="IPR024932">
    <property type="entry name" value="ApbE"/>
</dbReference>
<comment type="caution">
    <text evidence="12">The sequence shown here is derived from an EMBL/GenBank/DDBJ whole genome shotgun (WGS) entry which is preliminary data.</text>
</comment>